<evidence type="ECO:0000313" key="3">
    <source>
        <dbReference type="Proteomes" id="UP000184363"/>
    </source>
</evidence>
<sequence>MPSRPRLAWQVISVYLSVRAQCTQCSRPATRSPVSSKPATSAAMMRSATTSQNSPNPAAARRVIAATVASETGVENNSANAAAVRFLDRNCPTYR</sequence>
<protein>
    <submittedName>
        <fullName evidence="2">Uncharacterized protein</fullName>
    </submittedName>
</protein>
<accession>A0A1M7BIT8</accession>
<feature type="region of interest" description="Disordered" evidence="1">
    <location>
        <begin position="26"/>
        <end position="59"/>
    </location>
</feature>
<name>A0A1M7BIT8_PSETH</name>
<dbReference type="AlphaFoldDB" id="A0A1M7BIT8"/>
<evidence type="ECO:0000313" key="2">
    <source>
        <dbReference type="EMBL" id="SHL54833.1"/>
    </source>
</evidence>
<dbReference type="Proteomes" id="UP000184363">
    <property type="component" value="Unassembled WGS sequence"/>
</dbReference>
<evidence type="ECO:0000256" key="1">
    <source>
        <dbReference type="SAM" id="MobiDB-lite"/>
    </source>
</evidence>
<dbReference type="STRING" id="1848.SAMN05443637_1442"/>
<reference evidence="2 3" key="1">
    <citation type="submission" date="2016-11" db="EMBL/GenBank/DDBJ databases">
        <authorList>
            <person name="Jaros S."/>
            <person name="Januszkiewicz K."/>
            <person name="Wedrychowicz H."/>
        </authorList>
    </citation>
    <scope>NUCLEOTIDE SEQUENCE [LARGE SCALE GENOMIC DNA]</scope>
    <source>
        <strain evidence="2 3">DSM 43832</strain>
    </source>
</reference>
<dbReference type="EMBL" id="FRAP01000044">
    <property type="protein sequence ID" value="SHL54833.1"/>
    <property type="molecule type" value="Genomic_DNA"/>
</dbReference>
<feature type="compositionally biased region" description="Polar residues" evidence="1">
    <location>
        <begin position="26"/>
        <end position="38"/>
    </location>
</feature>
<gene>
    <name evidence="2" type="ORF">SAMN05443637_1442</name>
</gene>
<organism evidence="2 3">
    <name type="scientific">Pseudonocardia thermophila</name>
    <dbReference type="NCBI Taxonomy" id="1848"/>
    <lineage>
        <taxon>Bacteria</taxon>
        <taxon>Bacillati</taxon>
        <taxon>Actinomycetota</taxon>
        <taxon>Actinomycetes</taxon>
        <taxon>Pseudonocardiales</taxon>
        <taxon>Pseudonocardiaceae</taxon>
        <taxon>Pseudonocardia</taxon>
    </lineage>
</organism>
<proteinExistence type="predicted"/>
<feature type="compositionally biased region" description="Low complexity" evidence="1">
    <location>
        <begin position="39"/>
        <end position="51"/>
    </location>
</feature>
<keyword evidence="3" id="KW-1185">Reference proteome</keyword>